<feature type="region of interest" description="Disordered" evidence="1">
    <location>
        <begin position="1"/>
        <end position="35"/>
    </location>
</feature>
<keyword evidence="2" id="KW-0472">Membrane</keyword>
<keyword evidence="2" id="KW-0812">Transmembrane</keyword>
<keyword evidence="2" id="KW-1133">Transmembrane helix</keyword>
<evidence type="ECO:0000313" key="4">
    <source>
        <dbReference type="Proteomes" id="UP001412067"/>
    </source>
</evidence>
<proteinExistence type="predicted"/>
<evidence type="ECO:0000256" key="1">
    <source>
        <dbReference type="SAM" id="MobiDB-lite"/>
    </source>
</evidence>
<organism evidence="3 4">
    <name type="scientific">Platanthera guangdongensis</name>
    <dbReference type="NCBI Taxonomy" id="2320717"/>
    <lineage>
        <taxon>Eukaryota</taxon>
        <taxon>Viridiplantae</taxon>
        <taxon>Streptophyta</taxon>
        <taxon>Embryophyta</taxon>
        <taxon>Tracheophyta</taxon>
        <taxon>Spermatophyta</taxon>
        <taxon>Magnoliopsida</taxon>
        <taxon>Liliopsida</taxon>
        <taxon>Asparagales</taxon>
        <taxon>Orchidaceae</taxon>
        <taxon>Orchidoideae</taxon>
        <taxon>Orchideae</taxon>
        <taxon>Orchidinae</taxon>
        <taxon>Platanthera</taxon>
    </lineage>
</organism>
<feature type="region of interest" description="Disordered" evidence="1">
    <location>
        <begin position="48"/>
        <end position="81"/>
    </location>
</feature>
<keyword evidence="4" id="KW-1185">Reference proteome</keyword>
<dbReference type="Proteomes" id="UP001412067">
    <property type="component" value="Unassembled WGS sequence"/>
</dbReference>
<evidence type="ECO:0000256" key="2">
    <source>
        <dbReference type="SAM" id="Phobius"/>
    </source>
</evidence>
<reference evidence="3 4" key="1">
    <citation type="journal article" date="2022" name="Nat. Plants">
        <title>Genomes of leafy and leafless Platanthera orchids illuminate the evolution of mycoheterotrophy.</title>
        <authorList>
            <person name="Li M.H."/>
            <person name="Liu K.W."/>
            <person name="Li Z."/>
            <person name="Lu H.C."/>
            <person name="Ye Q.L."/>
            <person name="Zhang D."/>
            <person name="Wang J.Y."/>
            <person name="Li Y.F."/>
            <person name="Zhong Z.M."/>
            <person name="Liu X."/>
            <person name="Yu X."/>
            <person name="Liu D.K."/>
            <person name="Tu X.D."/>
            <person name="Liu B."/>
            <person name="Hao Y."/>
            <person name="Liao X.Y."/>
            <person name="Jiang Y.T."/>
            <person name="Sun W.H."/>
            <person name="Chen J."/>
            <person name="Chen Y.Q."/>
            <person name="Ai Y."/>
            <person name="Zhai J.W."/>
            <person name="Wu S.S."/>
            <person name="Zhou Z."/>
            <person name="Hsiao Y.Y."/>
            <person name="Wu W.L."/>
            <person name="Chen Y.Y."/>
            <person name="Lin Y.F."/>
            <person name="Hsu J.L."/>
            <person name="Li C.Y."/>
            <person name="Wang Z.W."/>
            <person name="Zhao X."/>
            <person name="Zhong W.Y."/>
            <person name="Ma X.K."/>
            <person name="Ma L."/>
            <person name="Huang J."/>
            <person name="Chen G.Z."/>
            <person name="Huang M.Z."/>
            <person name="Huang L."/>
            <person name="Peng D.H."/>
            <person name="Luo Y.B."/>
            <person name="Zou S.Q."/>
            <person name="Chen S.P."/>
            <person name="Lan S."/>
            <person name="Tsai W.C."/>
            <person name="Van de Peer Y."/>
            <person name="Liu Z.J."/>
        </authorList>
    </citation>
    <scope>NUCLEOTIDE SEQUENCE [LARGE SCALE GENOMIC DNA]</scope>
    <source>
        <strain evidence="3">Lor288</strain>
    </source>
</reference>
<evidence type="ECO:0000313" key="3">
    <source>
        <dbReference type="EMBL" id="KAK8970386.1"/>
    </source>
</evidence>
<dbReference type="EMBL" id="JBBWWR010000002">
    <property type="protein sequence ID" value="KAK8970386.1"/>
    <property type="molecule type" value="Genomic_DNA"/>
</dbReference>
<comment type="caution">
    <text evidence="3">The sequence shown here is derived from an EMBL/GenBank/DDBJ whole genome shotgun (WGS) entry which is preliminary data.</text>
</comment>
<protein>
    <submittedName>
        <fullName evidence="3">Uncharacterized protein</fullName>
    </submittedName>
</protein>
<accession>A0ABR2N3L7</accession>
<sequence>MKKILPRSDLGGNRNRSRQSLLLRPMGSGNSKPSFAICRRKDASTDHFPYSQSTLDAAETTTRRVPSFSQTETGTKQPERVGNISRRRRLLRSLAILCFENVRGLETSIVAIKFGTASTFPPTEESSSGAYQHVIGKPEYQFSEARREPISIAFLHSYPAVSRAAAAFSGAAGISRDEQNTISTSEQLLIAAFLLFFYHIIAYVYI</sequence>
<name>A0ABR2N3L7_9ASPA</name>
<gene>
    <name evidence="3" type="ORF">KSP40_PGU003063</name>
</gene>
<feature type="compositionally biased region" description="Polar residues" evidence="1">
    <location>
        <begin position="50"/>
        <end position="76"/>
    </location>
</feature>
<feature type="transmembrane region" description="Helical" evidence="2">
    <location>
        <begin position="188"/>
        <end position="205"/>
    </location>
</feature>